<evidence type="ECO:0000256" key="4">
    <source>
        <dbReference type="ARBA" id="ARBA00022729"/>
    </source>
</evidence>
<dbReference type="GO" id="GO:0030313">
    <property type="term" value="C:cell envelope"/>
    <property type="evidence" value="ECO:0007669"/>
    <property type="project" value="UniProtKB-SubCell"/>
</dbReference>
<dbReference type="Gene3D" id="3.40.190.10">
    <property type="entry name" value="Periplasmic binding protein-like II"/>
    <property type="match status" value="2"/>
</dbReference>
<evidence type="ECO:0000256" key="5">
    <source>
        <dbReference type="SAM" id="SignalP"/>
    </source>
</evidence>
<dbReference type="CDD" id="cd14748">
    <property type="entry name" value="PBP2_UgpB"/>
    <property type="match status" value="1"/>
</dbReference>
<dbReference type="Pfam" id="PF13416">
    <property type="entry name" value="SBP_bac_8"/>
    <property type="match status" value="1"/>
</dbReference>
<accession>A0A9D1N4J3</accession>
<dbReference type="Proteomes" id="UP000824128">
    <property type="component" value="Unassembled WGS sequence"/>
</dbReference>
<reference evidence="6" key="2">
    <citation type="journal article" date="2021" name="PeerJ">
        <title>Extensive microbial diversity within the chicken gut microbiome revealed by metagenomics and culture.</title>
        <authorList>
            <person name="Gilroy R."/>
            <person name="Ravi A."/>
            <person name="Getino M."/>
            <person name="Pursley I."/>
            <person name="Horton D.L."/>
            <person name="Alikhan N.F."/>
            <person name="Baker D."/>
            <person name="Gharbi K."/>
            <person name="Hall N."/>
            <person name="Watson M."/>
            <person name="Adriaenssens E.M."/>
            <person name="Foster-Nyarko E."/>
            <person name="Jarju S."/>
            <person name="Secka A."/>
            <person name="Antonio M."/>
            <person name="Oren A."/>
            <person name="Chaudhuri R.R."/>
            <person name="La Ragione R."/>
            <person name="Hildebrand F."/>
            <person name="Pallen M.J."/>
        </authorList>
    </citation>
    <scope>NUCLEOTIDE SEQUENCE</scope>
    <source>
        <strain evidence="6">ChiGjej2B2-16831</strain>
    </source>
</reference>
<dbReference type="PROSITE" id="PS51257">
    <property type="entry name" value="PROKAR_LIPOPROTEIN"/>
    <property type="match status" value="1"/>
</dbReference>
<keyword evidence="4 5" id="KW-0732">Signal</keyword>
<sequence length="442" mass="48104">MKKLIALAVAALMLVAVGCVPTPDLVAQSTPTPDPDAAPTEVPEVEEPVTLNVWYAVSGTSGETFVQLAEEFDAANDLVDLELSYSGNSSDTATKVSAALLTDTAPDVALMYAGPLYTGGRGDYTIQSLIEDEDFHADDIYAGMWDYCTYMDGGVCAVPYGISTQVLYYNKDILEAAGVDMTNPPATWEELREVCRQCIEKGNVNNADEFIGFEVSDAPWLFKSMLMQNGCAIIENNDGQIVPIYNDAQALEVAEYWKSLVDEGIMPAGEHNNAENKFLSGNCAFIAASSNRISRWPGATEFEIGAIEMPTFGESRSLALGGNVLVILTQDPQRVAAAWEFIKAMTTTENITTFSLATGYLPIRRSTVETEQAQQAIADNEMYAVAFQQLDYTWAYVHFEQMGTMDIELRNALNKIEKEAGGTIQEVLDKAVDNLAVEIAEG</sequence>
<evidence type="ECO:0000313" key="6">
    <source>
        <dbReference type="EMBL" id="HIU94516.1"/>
    </source>
</evidence>
<gene>
    <name evidence="6" type="ORF">IAD24_05080</name>
</gene>
<comment type="similarity">
    <text evidence="2">Belongs to the bacterial solute-binding protein 1 family.</text>
</comment>
<evidence type="ECO:0000313" key="7">
    <source>
        <dbReference type="Proteomes" id="UP000824128"/>
    </source>
</evidence>
<proteinExistence type="inferred from homology"/>
<keyword evidence="3" id="KW-0813">Transport</keyword>
<dbReference type="InterPro" id="IPR050490">
    <property type="entry name" value="Bact_solute-bd_prot1"/>
</dbReference>
<evidence type="ECO:0000256" key="1">
    <source>
        <dbReference type="ARBA" id="ARBA00004196"/>
    </source>
</evidence>
<protein>
    <submittedName>
        <fullName evidence="6">ABC transporter substrate-binding protein</fullName>
    </submittedName>
</protein>
<evidence type="ECO:0000256" key="3">
    <source>
        <dbReference type="ARBA" id="ARBA00022448"/>
    </source>
</evidence>
<comment type="caution">
    <text evidence="6">The sequence shown here is derived from an EMBL/GenBank/DDBJ whole genome shotgun (WGS) entry which is preliminary data.</text>
</comment>
<evidence type="ECO:0000256" key="2">
    <source>
        <dbReference type="ARBA" id="ARBA00008520"/>
    </source>
</evidence>
<feature type="chain" id="PRO_5038822257" evidence="5">
    <location>
        <begin position="19"/>
        <end position="442"/>
    </location>
</feature>
<dbReference type="EMBL" id="DVNZ01000161">
    <property type="protein sequence ID" value="HIU94516.1"/>
    <property type="molecule type" value="Genomic_DNA"/>
</dbReference>
<organism evidence="6 7">
    <name type="scientific">Candidatus Aphodomorpha intestinavium</name>
    <dbReference type="NCBI Taxonomy" id="2840672"/>
    <lineage>
        <taxon>Bacteria</taxon>
        <taxon>Bacillati</taxon>
        <taxon>Bacillota</taxon>
        <taxon>Clostridia</taxon>
        <taxon>Eubacteriales</taxon>
        <taxon>Candidatus Aphodomorpha</taxon>
    </lineage>
</organism>
<name>A0A9D1N4J3_9FIRM</name>
<dbReference type="PANTHER" id="PTHR43649">
    <property type="entry name" value="ARABINOSE-BINDING PROTEIN-RELATED"/>
    <property type="match status" value="1"/>
</dbReference>
<feature type="signal peptide" evidence="5">
    <location>
        <begin position="1"/>
        <end position="18"/>
    </location>
</feature>
<comment type="subcellular location">
    <subcellularLocation>
        <location evidence="1">Cell envelope</location>
    </subcellularLocation>
</comment>
<reference evidence="6" key="1">
    <citation type="submission" date="2020-10" db="EMBL/GenBank/DDBJ databases">
        <authorList>
            <person name="Gilroy R."/>
        </authorList>
    </citation>
    <scope>NUCLEOTIDE SEQUENCE</scope>
    <source>
        <strain evidence="6">ChiGjej2B2-16831</strain>
    </source>
</reference>
<dbReference type="SUPFAM" id="SSF53850">
    <property type="entry name" value="Periplasmic binding protein-like II"/>
    <property type="match status" value="1"/>
</dbReference>
<dbReference type="PANTHER" id="PTHR43649:SF31">
    <property type="entry name" value="SN-GLYCEROL-3-PHOSPHATE-BINDING PERIPLASMIC PROTEIN UGPB"/>
    <property type="match status" value="1"/>
</dbReference>
<dbReference type="AlphaFoldDB" id="A0A9D1N4J3"/>
<dbReference type="InterPro" id="IPR006059">
    <property type="entry name" value="SBP"/>
</dbReference>